<proteinExistence type="predicted"/>
<dbReference type="EMBL" id="CABVMM010000008">
    <property type="protein sequence ID" value="VVV00933.1"/>
    <property type="molecule type" value="Genomic_DNA"/>
</dbReference>
<name>A0AC61Y957_9FLAO</name>
<accession>A0AC61Y957</accession>
<protein>
    <submittedName>
        <fullName evidence="1">TonB-dependent receptor SusC</fullName>
    </submittedName>
</protein>
<dbReference type="Proteomes" id="UP000356253">
    <property type="component" value="Unassembled WGS sequence"/>
</dbReference>
<keyword evidence="2" id="KW-1185">Reference proteome</keyword>
<gene>
    <name evidence="1" type="primary">susC_10</name>
    <name evidence="1" type="ORF">FVB9532_02209</name>
</gene>
<keyword evidence="1" id="KW-0675">Receptor</keyword>
<comment type="caution">
    <text evidence="1">The sequence shown here is derived from an EMBL/GenBank/DDBJ whole genome shotgun (WGS) entry which is preliminary data.</text>
</comment>
<organism evidence="1 2">
    <name type="scientific">Mesonia oceanica</name>
    <dbReference type="NCBI Taxonomy" id="2687242"/>
    <lineage>
        <taxon>Bacteria</taxon>
        <taxon>Pseudomonadati</taxon>
        <taxon>Bacteroidota</taxon>
        <taxon>Flavobacteriia</taxon>
        <taxon>Flavobacteriales</taxon>
        <taxon>Flavobacteriaceae</taxon>
        <taxon>Mesonia</taxon>
    </lineage>
</organism>
<evidence type="ECO:0000313" key="2">
    <source>
        <dbReference type="Proteomes" id="UP000356253"/>
    </source>
</evidence>
<evidence type="ECO:0000313" key="1">
    <source>
        <dbReference type="EMBL" id="VVV00933.1"/>
    </source>
</evidence>
<reference evidence="1" key="1">
    <citation type="submission" date="2019-09" db="EMBL/GenBank/DDBJ databases">
        <authorList>
            <person name="Rodrigo-Torres L."/>
            <person name="Arahal R. D."/>
            <person name="Lucena T."/>
        </authorList>
    </citation>
    <scope>NUCLEOTIDE SEQUENCE</scope>
    <source>
        <strain evidence="1">ISS653</strain>
    </source>
</reference>
<sequence>MKNNNKRCPWVVPLFLLSCFLGLIQVQARTETKENKVQQLITGTVSDHQGLPLPGVNILIKGSHQGAMTNLEGEYGINASIGDTLSYSFIGYTTKILVVTQNFKGDVQLQQNADALSEVVINAGYYNTTERERTGNIAKVTAEEIELQPLVSPLQTLQGRMAGVEISPGNDLPGSAPTIRIRGQNSLRAEGNYPLYIIDGMPLNSSPLESNSNLSFTGIDPLSTLNVSNIESIEVLKDADATAIYGSRGANGVILITTKQGQSEKTEVQVQVYSGFSEVPNRIDLLHTEQYLQIRRRAFENDGTEPTQFNAYDLLVWDQERDTDWQEEILGGNAAVTNLNLTVTGGNQTTRYRLNGGFQEQGTVYPGDANYQKATGGLSVSHHSKDQKFKLQTAINSGLDNNKIVGNRSLVSSIFSLAPNAPAIFNEDGSLHWEEWIETGIDNPFNGYFNTSKIEASNLISNLSLSYELLKGLRLKTNLGYTNYNSEEIFKIPKRSYNPLYSEFLEAQSIHLLQKRNSWIVEPQLEYTTQLNKLQIESLIGSTFQKNQSRITEFTATGYVSESLIGNIAAAESLSDGRRQSTTYKYNALFARIGLNWDHKYLLNLTGRRDGSSRFGPGKRFANFGAIGAAWIFTEEGFMDHLDFLSFGKLRASYGSTGNDQIGDYGYLDAYEATPGAGGLYPVALANPDYSWEINKKLEAALQLGFLKERLNLNISWYRNRSSNQLVGLPLPGVTGFNSVQANLPATVENRGWELEFTSLNFQKKDFSWRTSVNLTFPENELVSYPNLEESPYANTYRIGEPLNIALLYQYEGINPETGFYEVADINGDGRFDYEDQVVVQNQNRQYYGGIQNQFTYKNFSLQFLWQFVKQEGRLTLFNTGSLGNSRAVVAEALTDNSTYQSISNSSESRRAYNYASASSLGYTDASFLRLKTLALNYNLPSAPLQKIGMRGAKLFLTGQNLFTFTDYQGMDPEVTNGTGASFSDLRTYSLGIQLNF</sequence>